<evidence type="ECO:0000313" key="2">
    <source>
        <dbReference type="Proteomes" id="UP001600941"/>
    </source>
</evidence>
<gene>
    <name evidence="1" type="ORF">K340107D12_17970</name>
</gene>
<proteinExistence type="predicted"/>
<evidence type="ECO:0008006" key="3">
    <source>
        <dbReference type="Google" id="ProtNLM"/>
    </source>
</evidence>
<reference evidence="1 2" key="1">
    <citation type="submission" date="2024-04" db="EMBL/GenBank/DDBJ databases">
        <title>Defined microbial consortia suppress multidrug-resistant proinflammatory Enterobacteriaceae via ecological control.</title>
        <authorList>
            <person name="Furuichi M."/>
            <person name="Kawaguchi T."/>
            <person name="Pust M."/>
            <person name="Yasuma K."/>
            <person name="Plichta D."/>
            <person name="Hasegawa N."/>
            <person name="Ohya T."/>
            <person name="Bhattarai S."/>
            <person name="Sasajima S."/>
            <person name="Aoto Y."/>
            <person name="Tuganbaev T."/>
            <person name="Yaginuma M."/>
            <person name="Ueda M."/>
            <person name="Okahashi N."/>
            <person name="Amafuji K."/>
            <person name="Kiridooshi Y."/>
            <person name="Sugita K."/>
            <person name="Strazar M."/>
            <person name="Skelly A."/>
            <person name="Suda W."/>
            <person name="Hattori M."/>
            <person name="Nakamoto N."/>
            <person name="Caballero S."/>
            <person name="Norman J."/>
            <person name="Olle B."/>
            <person name="Tanoue T."/>
            <person name="Arita M."/>
            <person name="Bucci V."/>
            <person name="Atarashi K."/>
            <person name="Xavier R."/>
            <person name="Honda K."/>
        </authorList>
    </citation>
    <scope>NUCLEOTIDE SEQUENCE [LARGE SCALE GENOMIC DNA]</scope>
    <source>
        <strain evidence="2">k34-0107-D12</strain>
    </source>
</reference>
<evidence type="ECO:0000313" key="1">
    <source>
        <dbReference type="EMBL" id="GAA6498981.1"/>
    </source>
</evidence>
<comment type="caution">
    <text evidence="1">The sequence shown here is derived from an EMBL/GenBank/DDBJ whole genome shotgun (WGS) entry which is preliminary data.</text>
</comment>
<dbReference type="Proteomes" id="UP001600941">
    <property type="component" value="Unassembled WGS sequence"/>
</dbReference>
<organism evidence="1 2">
    <name type="scientific">Blautia parvula</name>
    <dbReference type="NCBI Taxonomy" id="2877527"/>
    <lineage>
        <taxon>Bacteria</taxon>
        <taxon>Bacillati</taxon>
        <taxon>Bacillota</taxon>
        <taxon>Clostridia</taxon>
        <taxon>Lachnospirales</taxon>
        <taxon>Lachnospiraceae</taxon>
        <taxon>Blautia</taxon>
    </lineage>
</organism>
<dbReference type="EMBL" id="BAABZQ010000001">
    <property type="protein sequence ID" value="GAA6498981.1"/>
    <property type="molecule type" value="Genomic_DNA"/>
</dbReference>
<sequence>MNSCGQPLGWQKKSGKTECGYTTEKEKMLSGEFYDTRDQQLRAMSSRAGEKRFDCACCRDMLYSRERQPWKKSLFRKGAYYGF</sequence>
<name>A0ABQ0BR23_9FIRM</name>
<keyword evidence="2" id="KW-1185">Reference proteome</keyword>
<accession>A0ABQ0BR23</accession>
<protein>
    <recommendedName>
        <fullName evidence="3">Maltose/galactoside acetyltransferase domain-containing protein</fullName>
    </recommendedName>
</protein>